<dbReference type="Pfam" id="PF05497">
    <property type="entry name" value="Destabilase"/>
    <property type="match status" value="1"/>
</dbReference>
<keyword evidence="5" id="KW-0378">Hydrolase</keyword>
<dbReference type="GO" id="GO:0031640">
    <property type="term" value="P:killing of cells of another organism"/>
    <property type="evidence" value="ECO:0007669"/>
    <property type="project" value="UniProtKB-KW"/>
</dbReference>
<dbReference type="InterPro" id="IPR008597">
    <property type="entry name" value="Invert_lysozyme"/>
</dbReference>
<comment type="catalytic activity">
    <reaction evidence="1">
        <text>Hydrolysis of (1-&gt;4)-beta-linkages between N-acetylmuramic acid and N-acetyl-D-glucosamine residues in a peptidoglycan and between N-acetyl-D-glucosamine residues in chitodextrins.</text>
        <dbReference type="EC" id="3.2.1.17"/>
    </reaction>
</comment>
<dbReference type="EMBL" id="JANEYG010000002">
    <property type="protein sequence ID" value="KAJ8924785.1"/>
    <property type="molecule type" value="Genomic_DNA"/>
</dbReference>
<feature type="chain" id="PRO_5043821365" description="lysozyme" evidence="7">
    <location>
        <begin position="21"/>
        <end position="163"/>
    </location>
</feature>
<protein>
    <recommendedName>
        <fullName evidence="2">lysozyme</fullName>
        <ecNumber evidence="2">3.2.1.17</ecNumber>
    </recommendedName>
</protein>
<evidence type="ECO:0000256" key="3">
    <source>
        <dbReference type="ARBA" id="ARBA00022529"/>
    </source>
</evidence>
<dbReference type="GO" id="GO:0042742">
    <property type="term" value="P:defense response to bacterium"/>
    <property type="evidence" value="ECO:0007669"/>
    <property type="project" value="UniProtKB-KW"/>
</dbReference>
<comment type="caution">
    <text evidence="8">The sequence shown here is derived from an EMBL/GenBank/DDBJ whole genome shotgun (WGS) entry which is preliminary data.</text>
</comment>
<evidence type="ECO:0000256" key="7">
    <source>
        <dbReference type="SAM" id="SignalP"/>
    </source>
</evidence>
<evidence type="ECO:0000256" key="4">
    <source>
        <dbReference type="ARBA" id="ARBA00022638"/>
    </source>
</evidence>
<evidence type="ECO:0000256" key="5">
    <source>
        <dbReference type="ARBA" id="ARBA00022801"/>
    </source>
</evidence>
<evidence type="ECO:0000256" key="6">
    <source>
        <dbReference type="ARBA" id="ARBA00023295"/>
    </source>
</evidence>
<keyword evidence="4" id="KW-0081">Bacteriolytic enzyme</keyword>
<feature type="signal peptide" evidence="7">
    <location>
        <begin position="1"/>
        <end position="20"/>
    </location>
</feature>
<gene>
    <name evidence="8" type="ORF">NQ315_000938</name>
</gene>
<evidence type="ECO:0000313" key="9">
    <source>
        <dbReference type="Proteomes" id="UP001159042"/>
    </source>
</evidence>
<dbReference type="Proteomes" id="UP001159042">
    <property type="component" value="Unassembled WGS sequence"/>
</dbReference>
<accession>A0AAV8WFC2</accession>
<keyword evidence="6" id="KW-0326">Glycosidase</keyword>
<dbReference type="EC" id="3.2.1.17" evidence="2"/>
<evidence type="ECO:0000313" key="8">
    <source>
        <dbReference type="EMBL" id="KAJ8924785.1"/>
    </source>
</evidence>
<dbReference type="PROSITE" id="PS51909">
    <property type="entry name" value="LYSOZYME_I"/>
    <property type="match status" value="1"/>
</dbReference>
<dbReference type="AlphaFoldDB" id="A0AAV8WFC2"/>
<keyword evidence="9" id="KW-1185">Reference proteome</keyword>
<keyword evidence="3" id="KW-0929">Antimicrobial</keyword>
<sequence>MKNLSLLLFFGINLLWICEGLENYLAHPLYPCIKCLCHARTGCWLRQNCARYSISEKYWRDAGALTTNGRDTRNSYRNCMWNENCIVGTIISYTEKFGKRDCNCDGSFDCKDRLAIHLFGDECENPKFNSTYARRFNECAAQVGVSTMLDVEGHDNCNAPEVE</sequence>
<dbReference type="Gene3D" id="1.10.530.10">
    <property type="match status" value="1"/>
</dbReference>
<organism evidence="8 9">
    <name type="scientific">Exocentrus adspersus</name>
    <dbReference type="NCBI Taxonomy" id="1586481"/>
    <lineage>
        <taxon>Eukaryota</taxon>
        <taxon>Metazoa</taxon>
        <taxon>Ecdysozoa</taxon>
        <taxon>Arthropoda</taxon>
        <taxon>Hexapoda</taxon>
        <taxon>Insecta</taxon>
        <taxon>Pterygota</taxon>
        <taxon>Neoptera</taxon>
        <taxon>Endopterygota</taxon>
        <taxon>Coleoptera</taxon>
        <taxon>Polyphaga</taxon>
        <taxon>Cucujiformia</taxon>
        <taxon>Chrysomeloidea</taxon>
        <taxon>Cerambycidae</taxon>
        <taxon>Lamiinae</taxon>
        <taxon>Acanthocinini</taxon>
        <taxon>Exocentrus</taxon>
    </lineage>
</organism>
<dbReference type="GO" id="GO:0003796">
    <property type="term" value="F:lysozyme activity"/>
    <property type="evidence" value="ECO:0007669"/>
    <property type="project" value="UniProtKB-EC"/>
</dbReference>
<evidence type="ECO:0000256" key="1">
    <source>
        <dbReference type="ARBA" id="ARBA00000632"/>
    </source>
</evidence>
<keyword evidence="7" id="KW-0732">Signal</keyword>
<reference evidence="8 9" key="1">
    <citation type="journal article" date="2023" name="Insect Mol. Biol.">
        <title>Genome sequencing provides insights into the evolution of gene families encoding plant cell wall-degrading enzymes in longhorned beetles.</title>
        <authorList>
            <person name="Shin N.R."/>
            <person name="Okamura Y."/>
            <person name="Kirsch R."/>
            <person name="Pauchet Y."/>
        </authorList>
    </citation>
    <scope>NUCLEOTIDE SEQUENCE [LARGE SCALE GENOMIC DNA]</scope>
    <source>
        <strain evidence="8">EAD_L_NR</strain>
    </source>
</reference>
<evidence type="ECO:0000256" key="2">
    <source>
        <dbReference type="ARBA" id="ARBA00012732"/>
    </source>
</evidence>
<name>A0AAV8WFC2_9CUCU</name>
<proteinExistence type="predicted"/>